<evidence type="ECO:0000313" key="3">
    <source>
        <dbReference type="Proteomes" id="UP001442364"/>
    </source>
</evidence>
<evidence type="ECO:0000313" key="2">
    <source>
        <dbReference type="EMBL" id="MEQ2380131.1"/>
    </source>
</evidence>
<comment type="caution">
    <text evidence="2">The sequence shown here is derived from an EMBL/GenBank/DDBJ whole genome shotgun (WGS) entry which is preliminary data.</text>
</comment>
<keyword evidence="3" id="KW-1185">Reference proteome</keyword>
<dbReference type="Pfam" id="PF20462">
    <property type="entry name" value="DUF6715"/>
    <property type="match status" value="1"/>
</dbReference>
<protein>
    <submittedName>
        <fullName evidence="2">DUF6715 family protein</fullName>
    </submittedName>
</protein>
<reference evidence="2 3" key="1">
    <citation type="submission" date="2024-03" db="EMBL/GenBank/DDBJ databases">
        <title>Human intestinal bacterial collection.</title>
        <authorList>
            <person name="Pauvert C."/>
            <person name="Hitch T.C.A."/>
            <person name="Clavel T."/>
        </authorList>
    </citation>
    <scope>NUCLEOTIDE SEQUENCE [LARGE SCALE GENOMIC DNA]</scope>
    <source>
        <strain evidence="2 3">CLA-AA-H255</strain>
    </source>
</reference>
<gene>
    <name evidence="2" type="ORF">WMO14_09600</name>
</gene>
<sequence>MKKHLRWIIAIIVLAVMGVAYYYYLANKPADKDATESVADSNSELSYLVSRNIEDNYPESVRDVVKLYARITKAYYESDVSEENIEKLGRQARILFDDELKNTQTEDEFLSALKEDISIYRNNNAKISSFNIQTANNTRYTKFNNREYASIELVYYIREGTQLRTSGTKFTLRRDNSGKWKILYWELVDSVDLS</sequence>
<evidence type="ECO:0000256" key="1">
    <source>
        <dbReference type="SAM" id="Phobius"/>
    </source>
</evidence>
<keyword evidence="1" id="KW-1133">Transmembrane helix</keyword>
<dbReference type="InterPro" id="IPR046563">
    <property type="entry name" value="DUF6715"/>
</dbReference>
<keyword evidence="1" id="KW-0812">Transmembrane</keyword>
<accession>A0ABV1BWL6</accession>
<proteinExistence type="predicted"/>
<name>A0ABV1BWL6_9FIRM</name>
<keyword evidence="1" id="KW-0472">Membrane</keyword>
<organism evidence="2 3">
    <name type="scientific">[Lactobacillus] rogosae</name>
    <dbReference type="NCBI Taxonomy" id="706562"/>
    <lineage>
        <taxon>Bacteria</taxon>
        <taxon>Bacillati</taxon>
        <taxon>Bacillota</taxon>
        <taxon>Clostridia</taxon>
        <taxon>Lachnospirales</taxon>
        <taxon>Lachnospiraceae</taxon>
        <taxon>Lachnospira</taxon>
    </lineage>
</organism>
<feature type="transmembrane region" description="Helical" evidence="1">
    <location>
        <begin position="7"/>
        <end position="25"/>
    </location>
</feature>
<dbReference type="Proteomes" id="UP001442364">
    <property type="component" value="Unassembled WGS sequence"/>
</dbReference>
<dbReference type="EMBL" id="JBBMER010000007">
    <property type="protein sequence ID" value="MEQ2380131.1"/>
    <property type="molecule type" value="Genomic_DNA"/>
</dbReference>
<dbReference type="RefSeq" id="WP_022503035.1">
    <property type="nucleotide sequence ID" value="NZ_DAWCMB010000086.1"/>
</dbReference>